<evidence type="ECO:0000313" key="2">
    <source>
        <dbReference type="Proteomes" id="UP000198917"/>
    </source>
</evidence>
<dbReference type="EMBL" id="FNEW01000005">
    <property type="protein sequence ID" value="SDK20529.1"/>
    <property type="molecule type" value="Genomic_DNA"/>
</dbReference>
<protein>
    <submittedName>
        <fullName evidence="1">Uncharacterized protein</fullName>
    </submittedName>
</protein>
<evidence type="ECO:0000313" key="1">
    <source>
        <dbReference type="EMBL" id="SDK20529.1"/>
    </source>
</evidence>
<organism evidence="1 2">
    <name type="scientific">Agrobacterium fabrum</name>
    <dbReference type="NCBI Taxonomy" id="1176649"/>
    <lineage>
        <taxon>Bacteria</taxon>
        <taxon>Pseudomonadati</taxon>
        <taxon>Pseudomonadota</taxon>
        <taxon>Alphaproteobacteria</taxon>
        <taxon>Hyphomicrobiales</taxon>
        <taxon>Rhizobiaceae</taxon>
        <taxon>Rhizobium/Agrobacterium group</taxon>
        <taxon>Agrobacterium</taxon>
        <taxon>Agrobacterium tumefaciens complex</taxon>
    </lineage>
</organism>
<dbReference type="AlphaFoldDB" id="A0A7Z7BR29"/>
<comment type="caution">
    <text evidence="1">The sequence shown here is derived from an EMBL/GenBank/DDBJ whole genome shotgun (WGS) entry which is preliminary data.</text>
</comment>
<dbReference type="Proteomes" id="UP000198917">
    <property type="component" value="Unassembled WGS sequence"/>
</dbReference>
<accession>A0A7Z7BR29</accession>
<dbReference type="RefSeq" id="WP_010973681.1">
    <property type="nucleotide sequence ID" value="NZ_CP043963.1"/>
</dbReference>
<proteinExistence type="predicted"/>
<sequence length="93" mass="10378">MTVPPYAPAVGTELHYRVQKTTETDMSLWYDKPGASSVVMRGDFRQSATVLSRDNEGMQVRWRRSAHISPDAANAAGSYPMNAMFRNNTARPT</sequence>
<dbReference type="GeneID" id="1136122"/>
<name>A0A7Z7BR29_9HYPH</name>
<reference evidence="1 2" key="1">
    <citation type="submission" date="2016-10" db="EMBL/GenBank/DDBJ databases">
        <authorList>
            <person name="Varghese N."/>
            <person name="Submissions S."/>
        </authorList>
    </citation>
    <scope>NUCLEOTIDE SEQUENCE [LARGE SCALE GENOMIC DNA]</scope>
    <source>
        <strain evidence="1 2">PDC82</strain>
    </source>
</reference>
<gene>
    <name evidence="1" type="ORF">SAMN05428983_4222</name>
</gene>